<dbReference type="PANTHER" id="PTHR11364">
    <property type="entry name" value="THIOSULFATE SULFERTANSFERASE"/>
    <property type="match status" value="1"/>
</dbReference>
<keyword evidence="1 4" id="KW-0808">Transferase</keyword>
<gene>
    <name evidence="4" type="primary">STR1_6</name>
    <name evidence="4" type="ORF">g.24703</name>
</gene>
<dbReference type="GO" id="GO:0005739">
    <property type="term" value="C:mitochondrion"/>
    <property type="evidence" value="ECO:0007669"/>
    <property type="project" value="TreeGrafter"/>
</dbReference>
<dbReference type="Gene3D" id="3.40.250.10">
    <property type="entry name" value="Rhodanese-like domain"/>
    <property type="match status" value="1"/>
</dbReference>
<dbReference type="EMBL" id="GDJX01012925">
    <property type="protein sequence ID" value="JAT55011.1"/>
    <property type="molecule type" value="Transcribed_RNA"/>
</dbReference>
<organism evidence="4">
    <name type="scientific">Anthurium amnicola</name>
    <dbReference type="NCBI Taxonomy" id="1678845"/>
    <lineage>
        <taxon>Eukaryota</taxon>
        <taxon>Viridiplantae</taxon>
        <taxon>Streptophyta</taxon>
        <taxon>Embryophyta</taxon>
        <taxon>Tracheophyta</taxon>
        <taxon>Spermatophyta</taxon>
        <taxon>Magnoliopsida</taxon>
        <taxon>Liliopsida</taxon>
        <taxon>Araceae</taxon>
        <taxon>Pothoideae</taxon>
        <taxon>Potheae</taxon>
        <taxon>Anthurium</taxon>
    </lineage>
</organism>
<proteinExistence type="predicted"/>
<protein>
    <submittedName>
        <fullName evidence="4">Thiosulfate/3-mercaptopyruvate sulfurtransferase 1, mitochondrial</fullName>
    </submittedName>
</protein>
<dbReference type="PROSITE" id="PS00380">
    <property type="entry name" value="RHODANESE_1"/>
    <property type="match status" value="1"/>
</dbReference>
<keyword evidence="4" id="KW-0670">Pyruvate</keyword>
<dbReference type="SUPFAM" id="SSF52821">
    <property type="entry name" value="Rhodanese/Cell cycle control phosphatase"/>
    <property type="match status" value="1"/>
</dbReference>
<evidence type="ECO:0000256" key="2">
    <source>
        <dbReference type="ARBA" id="ARBA00022737"/>
    </source>
</evidence>
<feature type="non-terminal residue" evidence="4">
    <location>
        <position position="196"/>
    </location>
</feature>
<evidence type="ECO:0000256" key="1">
    <source>
        <dbReference type="ARBA" id="ARBA00022679"/>
    </source>
</evidence>
<dbReference type="GO" id="GO:0004792">
    <property type="term" value="F:thiosulfate-cyanide sulfurtransferase activity"/>
    <property type="evidence" value="ECO:0007669"/>
    <property type="project" value="InterPro"/>
</dbReference>
<dbReference type="InterPro" id="IPR001763">
    <property type="entry name" value="Rhodanese-like_dom"/>
</dbReference>
<feature type="domain" description="Rhodanese" evidence="3">
    <location>
        <begin position="131"/>
        <end position="196"/>
    </location>
</feature>
<name>A0A1D1YK51_9ARAE</name>
<reference evidence="4" key="1">
    <citation type="submission" date="2015-07" db="EMBL/GenBank/DDBJ databases">
        <title>Transcriptome Assembly of Anthurium amnicola.</title>
        <authorList>
            <person name="Suzuki J."/>
        </authorList>
    </citation>
    <scope>NUCLEOTIDE SEQUENCE</scope>
</reference>
<dbReference type="CDD" id="cd01448">
    <property type="entry name" value="TST_Repeat_1"/>
    <property type="match status" value="1"/>
</dbReference>
<sequence>ERERERDCCYLLWLDSLLVSYRSFVLGCCPIATARSSPSMASASLLTRAFAGLRSIRSSFSHSAASPACGAFFKVPYSKTPSLSPLVRLNSHFVRSVVTASSSGTTATPLIQEVTADEPVVSVDWLHANLRESDLKVLDASWYMPDEQRNPLQEYQVAHIPGALFFDVDGISDRNTNLPHMLPSEEAFAAAVSALG</sequence>
<dbReference type="AlphaFoldDB" id="A0A1D1YK51"/>
<feature type="non-terminal residue" evidence="4">
    <location>
        <position position="1"/>
    </location>
</feature>
<keyword evidence="2" id="KW-0677">Repeat</keyword>
<dbReference type="PANTHER" id="PTHR11364:SF27">
    <property type="entry name" value="SULFURTRANSFERASE"/>
    <property type="match status" value="1"/>
</dbReference>
<dbReference type="InterPro" id="IPR036873">
    <property type="entry name" value="Rhodanese-like_dom_sf"/>
</dbReference>
<dbReference type="InterPro" id="IPR045078">
    <property type="entry name" value="TST/MPST-like"/>
</dbReference>
<accession>A0A1D1YK51</accession>
<dbReference type="InterPro" id="IPR001307">
    <property type="entry name" value="Thiosulphate_STrfase_CS"/>
</dbReference>
<evidence type="ECO:0000313" key="4">
    <source>
        <dbReference type="EMBL" id="JAT55011.1"/>
    </source>
</evidence>
<dbReference type="PROSITE" id="PS50206">
    <property type="entry name" value="RHODANESE_3"/>
    <property type="match status" value="1"/>
</dbReference>
<evidence type="ECO:0000259" key="3">
    <source>
        <dbReference type="PROSITE" id="PS50206"/>
    </source>
</evidence>